<dbReference type="AlphaFoldDB" id="A0A179GIH0"/>
<dbReference type="Proteomes" id="UP000078240">
    <property type="component" value="Unassembled WGS sequence"/>
</dbReference>
<proteinExistence type="predicted"/>
<reference evidence="1 2" key="1">
    <citation type="submission" date="2016-01" db="EMBL/GenBank/DDBJ databases">
        <title>Biosynthesis of antibiotic leucinostatins and their inhibition on Phytophthora in bio-control Purpureocillium lilacinum.</title>
        <authorList>
            <person name="Wang G."/>
            <person name="Liu Z."/>
            <person name="Lin R."/>
            <person name="Li E."/>
            <person name="Mao Z."/>
            <person name="Ling J."/>
            <person name="Yin W."/>
            <person name="Xie B."/>
        </authorList>
    </citation>
    <scope>NUCLEOTIDE SEQUENCE [LARGE SCALE GENOMIC DNA]</scope>
    <source>
        <strain evidence="1">PLBJ-1</strain>
    </source>
</reference>
<dbReference type="EMBL" id="LSBH01000006">
    <property type="protein sequence ID" value="OAQ77664.1"/>
    <property type="molecule type" value="Genomic_DNA"/>
</dbReference>
<name>A0A179GIH0_PURLI</name>
<sequence length="84" mass="9687">MALDAGGRLVVVCCWAMKAGRTTHWQHMRVFGGIGYRFTSTKCDALYIWLLQHVEGQRLPVPFTKYGVRTVPFRTFGRQVLGRW</sequence>
<organism evidence="1 2">
    <name type="scientific">Purpureocillium lilacinum</name>
    <name type="common">Paecilomyces lilacinus</name>
    <dbReference type="NCBI Taxonomy" id="33203"/>
    <lineage>
        <taxon>Eukaryota</taxon>
        <taxon>Fungi</taxon>
        <taxon>Dikarya</taxon>
        <taxon>Ascomycota</taxon>
        <taxon>Pezizomycotina</taxon>
        <taxon>Sordariomycetes</taxon>
        <taxon>Hypocreomycetidae</taxon>
        <taxon>Hypocreales</taxon>
        <taxon>Ophiocordycipitaceae</taxon>
        <taxon>Purpureocillium</taxon>
    </lineage>
</organism>
<accession>A0A179GIH0</accession>
<comment type="caution">
    <text evidence="1">The sequence shown here is derived from an EMBL/GenBank/DDBJ whole genome shotgun (WGS) entry which is preliminary data.</text>
</comment>
<evidence type="ECO:0000313" key="1">
    <source>
        <dbReference type="EMBL" id="OAQ77664.1"/>
    </source>
</evidence>
<protein>
    <submittedName>
        <fullName evidence="1">Uncharacterized protein</fullName>
    </submittedName>
</protein>
<gene>
    <name evidence="1" type="ORF">VFPBJ_08136</name>
</gene>
<evidence type="ECO:0000313" key="2">
    <source>
        <dbReference type="Proteomes" id="UP000078240"/>
    </source>
</evidence>